<evidence type="ECO:0000256" key="10">
    <source>
        <dbReference type="SAM" id="MobiDB-lite"/>
    </source>
</evidence>
<feature type="region of interest" description="Disordered" evidence="10">
    <location>
        <begin position="196"/>
        <end position="219"/>
    </location>
</feature>
<evidence type="ECO:0000259" key="13">
    <source>
        <dbReference type="Pfam" id="PF11721"/>
    </source>
</evidence>
<dbReference type="InterPro" id="IPR021720">
    <property type="entry name" value="Malectin_dom"/>
</dbReference>
<comment type="subcellular location">
    <subcellularLocation>
        <location evidence="1">Endoplasmic reticulum membrane</location>
        <topology evidence="1">Single-pass type I membrane protein</topology>
    </subcellularLocation>
</comment>
<dbReference type="PANTHER" id="PTHR13460">
    <property type="match status" value="1"/>
</dbReference>
<keyword evidence="9" id="KW-0119">Carbohydrate metabolism</keyword>
<gene>
    <name evidence="14" type="ORF">CYNAS_LOCUS9272</name>
</gene>
<dbReference type="GO" id="GO:0030246">
    <property type="term" value="F:carbohydrate binding"/>
    <property type="evidence" value="ECO:0007669"/>
    <property type="project" value="InterPro"/>
</dbReference>
<keyword evidence="4 12" id="KW-0732">Signal</keyword>
<comment type="similarity">
    <text evidence="2">Belongs to the malectin family.</text>
</comment>
<evidence type="ECO:0000256" key="6">
    <source>
        <dbReference type="ARBA" id="ARBA00022989"/>
    </source>
</evidence>
<feature type="signal peptide" evidence="12">
    <location>
        <begin position="1"/>
        <end position="20"/>
    </location>
</feature>
<evidence type="ECO:0000256" key="1">
    <source>
        <dbReference type="ARBA" id="ARBA00004115"/>
    </source>
</evidence>
<feature type="chain" id="PRO_5041275716" description="Malectin domain-containing protein" evidence="12">
    <location>
        <begin position="21"/>
        <end position="279"/>
    </location>
</feature>
<keyword evidence="7 11" id="KW-0472">Membrane</keyword>
<evidence type="ECO:0000313" key="14">
    <source>
        <dbReference type="EMBL" id="CAJ0597289.1"/>
    </source>
</evidence>
<comment type="caution">
    <text evidence="14">The sequence shown here is derived from an EMBL/GenBank/DDBJ whole genome shotgun (WGS) entry which is preliminary data.</text>
</comment>
<evidence type="ECO:0000256" key="12">
    <source>
        <dbReference type="SAM" id="SignalP"/>
    </source>
</evidence>
<feature type="transmembrane region" description="Helical" evidence="11">
    <location>
        <begin position="258"/>
        <end position="277"/>
    </location>
</feature>
<organism evidence="14 15">
    <name type="scientific">Cylicocyclus nassatus</name>
    <name type="common">Nematode worm</name>
    <dbReference type="NCBI Taxonomy" id="53992"/>
    <lineage>
        <taxon>Eukaryota</taxon>
        <taxon>Metazoa</taxon>
        <taxon>Ecdysozoa</taxon>
        <taxon>Nematoda</taxon>
        <taxon>Chromadorea</taxon>
        <taxon>Rhabditida</taxon>
        <taxon>Rhabditina</taxon>
        <taxon>Rhabditomorpha</taxon>
        <taxon>Strongyloidea</taxon>
        <taxon>Strongylidae</taxon>
        <taxon>Cylicocyclus</taxon>
    </lineage>
</organism>
<evidence type="ECO:0000256" key="8">
    <source>
        <dbReference type="ARBA" id="ARBA00023180"/>
    </source>
</evidence>
<reference evidence="14" key="1">
    <citation type="submission" date="2023-07" db="EMBL/GenBank/DDBJ databases">
        <authorList>
            <consortium name="CYATHOMIX"/>
        </authorList>
    </citation>
    <scope>NUCLEOTIDE SEQUENCE</scope>
    <source>
        <strain evidence="14">N/A</strain>
    </source>
</reference>
<dbReference type="GO" id="GO:0005789">
    <property type="term" value="C:endoplasmic reticulum membrane"/>
    <property type="evidence" value="ECO:0007669"/>
    <property type="project" value="UniProtKB-SubCell"/>
</dbReference>
<dbReference type="Proteomes" id="UP001176961">
    <property type="component" value="Unassembled WGS sequence"/>
</dbReference>
<evidence type="ECO:0000256" key="2">
    <source>
        <dbReference type="ARBA" id="ARBA00009141"/>
    </source>
</evidence>
<keyword evidence="3 11" id="KW-0812">Transmembrane</keyword>
<evidence type="ECO:0000256" key="5">
    <source>
        <dbReference type="ARBA" id="ARBA00022824"/>
    </source>
</evidence>
<keyword evidence="15" id="KW-1185">Reference proteome</keyword>
<evidence type="ECO:0000256" key="11">
    <source>
        <dbReference type="SAM" id="Phobius"/>
    </source>
</evidence>
<dbReference type="PANTHER" id="PTHR13460:SF0">
    <property type="entry name" value="MALECTIN"/>
    <property type="match status" value="1"/>
</dbReference>
<protein>
    <recommendedName>
        <fullName evidence="13">Malectin domain-containing protein</fullName>
    </recommendedName>
</protein>
<keyword evidence="6 11" id="KW-1133">Transmembrane helix</keyword>
<keyword evidence="8" id="KW-0325">Glycoprotein</keyword>
<accession>A0AA36M3F8</accession>
<sequence>MANIYPIFLLLMLRLLLVEAKGPDLSGRVVHAINCGGRRHQGAYGIVYQEERNTEGIASDYGTRWAFPNAPEEDRPLYETERYHGGDMTYVFDIPKEGSYVIILKFSEVYFQGPGQKVFHVNVNDIPVKRSLDIFQEAGATGAAHDIYVDVFAQKSELIIGDMIAEFDGKLTIKLTPVVDNPKINAIAILTGKSDTLPAPPPPVTYEDPSRRRRTKPVEEEYEEMEYVEPQRAWEEPVREFASGPRSRDPFEDKNDNVFVYLGVTLVCLLPVVAFLMHM</sequence>
<feature type="domain" description="Malectin" evidence="13">
    <location>
        <begin position="29"/>
        <end position="187"/>
    </location>
</feature>
<evidence type="ECO:0000256" key="3">
    <source>
        <dbReference type="ARBA" id="ARBA00022692"/>
    </source>
</evidence>
<evidence type="ECO:0000256" key="9">
    <source>
        <dbReference type="ARBA" id="ARBA00023277"/>
    </source>
</evidence>
<dbReference type="EMBL" id="CATQJL010000223">
    <property type="protein sequence ID" value="CAJ0597289.1"/>
    <property type="molecule type" value="Genomic_DNA"/>
</dbReference>
<evidence type="ECO:0000256" key="7">
    <source>
        <dbReference type="ARBA" id="ARBA00023136"/>
    </source>
</evidence>
<dbReference type="Gene3D" id="2.60.120.430">
    <property type="entry name" value="Galactose-binding lectin"/>
    <property type="match status" value="1"/>
</dbReference>
<proteinExistence type="inferred from homology"/>
<keyword evidence="5" id="KW-0256">Endoplasmic reticulum</keyword>
<dbReference type="InterPro" id="IPR039155">
    <property type="entry name" value="MLEC"/>
</dbReference>
<dbReference type="Pfam" id="PF11721">
    <property type="entry name" value="Malectin"/>
    <property type="match status" value="1"/>
</dbReference>
<evidence type="ECO:0000256" key="4">
    <source>
        <dbReference type="ARBA" id="ARBA00022729"/>
    </source>
</evidence>
<evidence type="ECO:0000313" key="15">
    <source>
        <dbReference type="Proteomes" id="UP001176961"/>
    </source>
</evidence>
<name>A0AA36M3F8_CYLNA</name>
<dbReference type="AlphaFoldDB" id="A0AA36M3F8"/>